<reference evidence="12" key="2">
    <citation type="journal article" date="2024" name="Int. J. Antimicrob. Agents">
        <title>Identification of a novel Providencia species showing multi-drug-resistant in three patients with hospital-acquired infection.</title>
        <authorList>
            <person name="Yang W."/>
            <person name="Chen J."/>
            <person name="Yang F."/>
            <person name="Ji P."/>
            <person name="Shen S."/>
            <person name="Yin D."/>
            <person name="Hu F."/>
        </authorList>
    </citation>
    <scope>NUCLEOTIDE SEQUENCE</scope>
    <source>
        <strain evidence="12">CRE-138-0111</strain>
    </source>
</reference>
<accession>A0ABT9AQ85</accession>
<evidence type="ECO:0000256" key="6">
    <source>
        <dbReference type="ARBA" id="ARBA00023186"/>
    </source>
</evidence>
<dbReference type="EMBL" id="JAUQTG010000005">
    <property type="protein sequence ID" value="MDO7856785.1"/>
    <property type="molecule type" value="Genomic_DNA"/>
</dbReference>
<keyword evidence="3" id="KW-1029">Fimbrium biogenesis</keyword>
<evidence type="ECO:0000256" key="8">
    <source>
        <dbReference type="RuleBase" id="RU003918"/>
    </source>
</evidence>
<dbReference type="InterPro" id="IPR016147">
    <property type="entry name" value="Pili_assmbl_chaperone_N"/>
</dbReference>
<evidence type="ECO:0000259" key="11">
    <source>
        <dbReference type="Pfam" id="PF02753"/>
    </source>
</evidence>
<dbReference type="Gene3D" id="2.60.40.10">
    <property type="entry name" value="Immunoglobulins"/>
    <property type="match status" value="2"/>
</dbReference>
<dbReference type="InterPro" id="IPR050643">
    <property type="entry name" value="Periplasmic_pilus_chap"/>
</dbReference>
<name>A0ABT9AQ85_9GAMM</name>
<dbReference type="InterPro" id="IPR018046">
    <property type="entry name" value="Pili_assmbl_chaperone_CS"/>
</dbReference>
<dbReference type="Pfam" id="PF02753">
    <property type="entry name" value="PapD_C"/>
    <property type="match status" value="1"/>
</dbReference>
<keyword evidence="7" id="KW-0393">Immunoglobulin domain</keyword>
<dbReference type="InterPro" id="IPR013783">
    <property type="entry name" value="Ig-like_fold"/>
</dbReference>
<comment type="similarity">
    <text evidence="2 8">Belongs to the periplasmic pilus chaperone family.</text>
</comment>
<evidence type="ECO:0000259" key="10">
    <source>
        <dbReference type="Pfam" id="PF00345"/>
    </source>
</evidence>
<proteinExistence type="inferred from homology"/>
<keyword evidence="6 8" id="KW-0143">Chaperone</keyword>
<keyword evidence="4 9" id="KW-0732">Signal</keyword>
<dbReference type="Pfam" id="PF00345">
    <property type="entry name" value="PapD_N"/>
    <property type="match status" value="1"/>
</dbReference>
<feature type="domain" description="Pili assembly chaperone C-terminal" evidence="11">
    <location>
        <begin position="167"/>
        <end position="227"/>
    </location>
</feature>
<feature type="domain" description="Pili assembly chaperone N-terminal" evidence="10">
    <location>
        <begin position="25"/>
        <end position="143"/>
    </location>
</feature>
<dbReference type="InterPro" id="IPR036316">
    <property type="entry name" value="Pili_assmbl_chap_C_dom_sf"/>
</dbReference>
<reference evidence="12" key="1">
    <citation type="submission" date="2023-07" db="EMBL/GenBank/DDBJ databases">
        <authorList>
            <person name="Yang W."/>
            <person name="Chen J."/>
            <person name="Ji P."/>
            <person name="Hu F."/>
        </authorList>
    </citation>
    <scope>NUCLEOTIDE SEQUENCE</scope>
    <source>
        <strain evidence="12">CRE-138-0111</strain>
    </source>
</reference>
<sequence length="254" mass="28860">MKYKLSHSLLIGLSSILLANMSFAGVSLDRTRIIFDGNQKSVTLNINNNNPELPYLAQGWLENQTGEKITKPLVALPPIQRLEPSKSSQIKIDLMPTINELPQDRESLFYFNLREVPPKSDKDNVLQIALQTRIKLFYRPAAIVPKDDEKPWQEKITLEKSGHEVIVKNPTAYYVTILNAFSDRLKTDPNDFAPIMIAPFGSEKLGVSTSVLGNNPVLIYINDYGGRPELHFRCQEMNCQVEEQKSWYSLRKGI</sequence>
<comment type="subcellular location">
    <subcellularLocation>
        <location evidence="1 8">Periplasm</location>
    </subcellularLocation>
</comment>
<dbReference type="PANTHER" id="PTHR30251">
    <property type="entry name" value="PILUS ASSEMBLY CHAPERONE"/>
    <property type="match status" value="1"/>
</dbReference>
<comment type="caution">
    <text evidence="12">The sequence shown here is derived from an EMBL/GenBank/DDBJ whole genome shotgun (WGS) entry which is preliminary data.</text>
</comment>
<dbReference type="PRINTS" id="PR00969">
    <property type="entry name" value="CHAPERONPILI"/>
</dbReference>
<evidence type="ECO:0000256" key="5">
    <source>
        <dbReference type="ARBA" id="ARBA00022764"/>
    </source>
</evidence>
<evidence type="ECO:0000313" key="13">
    <source>
        <dbReference type="Proteomes" id="UP001176478"/>
    </source>
</evidence>
<keyword evidence="5" id="KW-0574">Periplasm</keyword>
<dbReference type="InterPro" id="IPR008962">
    <property type="entry name" value="PapD-like_sf"/>
</dbReference>
<evidence type="ECO:0000256" key="2">
    <source>
        <dbReference type="ARBA" id="ARBA00007399"/>
    </source>
</evidence>
<organism evidence="12 13">
    <name type="scientific">Providencia huashanensis</name>
    <dbReference type="NCBI Taxonomy" id="3037798"/>
    <lineage>
        <taxon>Bacteria</taxon>
        <taxon>Pseudomonadati</taxon>
        <taxon>Pseudomonadota</taxon>
        <taxon>Gammaproteobacteria</taxon>
        <taxon>Enterobacterales</taxon>
        <taxon>Morganellaceae</taxon>
        <taxon>Providencia</taxon>
    </lineage>
</organism>
<dbReference type="SUPFAM" id="SSF49584">
    <property type="entry name" value="Periplasmic chaperone C-domain"/>
    <property type="match status" value="1"/>
</dbReference>
<gene>
    <name evidence="12" type="ORF">Q5E86_10545</name>
</gene>
<evidence type="ECO:0000256" key="9">
    <source>
        <dbReference type="SAM" id="SignalP"/>
    </source>
</evidence>
<dbReference type="Proteomes" id="UP001176478">
    <property type="component" value="Unassembled WGS sequence"/>
</dbReference>
<evidence type="ECO:0000256" key="7">
    <source>
        <dbReference type="ARBA" id="ARBA00023319"/>
    </source>
</evidence>
<evidence type="ECO:0000256" key="1">
    <source>
        <dbReference type="ARBA" id="ARBA00004418"/>
    </source>
</evidence>
<protein>
    <submittedName>
        <fullName evidence="12">Fimbria/pilus periplasmic chaperone</fullName>
    </submittedName>
</protein>
<feature type="signal peptide" evidence="9">
    <location>
        <begin position="1"/>
        <end position="24"/>
    </location>
</feature>
<dbReference type="InterPro" id="IPR001829">
    <property type="entry name" value="Pili_assmbl_chaperone_bac"/>
</dbReference>
<dbReference type="InterPro" id="IPR016148">
    <property type="entry name" value="Pili_assmbl_chaperone_C"/>
</dbReference>
<evidence type="ECO:0000313" key="12">
    <source>
        <dbReference type="EMBL" id="MDO7856785.1"/>
    </source>
</evidence>
<dbReference type="SUPFAM" id="SSF49354">
    <property type="entry name" value="PapD-like"/>
    <property type="match status" value="1"/>
</dbReference>
<evidence type="ECO:0000256" key="4">
    <source>
        <dbReference type="ARBA" id="ARBA00022729"/>
    </source>
</evidence>
<dbReference type="PANTHER" id="PTHR30251:SF2">
    <property type="entry name" value="FIMBRIAL CHAPERONE YADV-RELATED"/>
    <property type="match status" value="1"/>
</dbReference>
<evidence type="ECO:0000256" key="3">
    <source>
        <dbReference type="ARBA" id="ARBA00022558"/>
    </source>
</evidence>
<dbReference type="PROSITE" id="PS00635">
    <property type="entry name" value="PILI_CHAPERONE"/>
    <property type="match status" value="1"/>
</dbReference>
<feature type="chain" id="PRO_5045055342" evidence="9">
    <location>
        <begin position="25"/>
        <end position="254"/>
    </location>
</feature>
<keyword evidence="13" id="KW-1185">Reference proteome</keyword>